<comment type="caution">
    <text evidence="2">The sequence shown here is derived from an EMBL/GenBank/DDBJ whole genome shotgun (WGS) entry which is preliminary data.</text>
</comment>
<dbReference type="InterPro" id="IPR014030">
    <property type="entry name" value="Ketoacyl_synth_N"/>
</dbReference>
<keyword evidence="3" id="KW-1185">Reference proteome</keyword>
<reference evidence="2 3" key="1">
    <citation type="journal article" date="2018" name="Int. J. Syst. Evol. Microbiol.">
        <title>Parvibium lacunae gen. nov., sp. nov., a new member of the family Alcaligenaceae isolated from a freshwater pond.</title>
        <authorList>
            <person name="Chen W.M."/>
            <person name="Xie P.B."/>
            <person name="Hsu M.Y."/>
            <person name="Sheu S.Y."/>
        </authorList>
    </citation>
    <scope>NUCLEOTIDE SEQUENCE [LARGE SCALE GENOMIC DNA]</scope>
    <source>
        <strain evidence="2 3">KMB9</strain>
    </source>
</reference>
<sequence>MVVMQLGFNILDWQLWAPELDTLSSMVTTGTQAPLASAGQSAMIAQRVSAVTPAVQFIDPMVRRRLSTYGRASLACLNDLQSRCQAALSMPMVFASRHGDLTRTVEMLEAIARQEPLSPTNFGLTVHNAVAGLAAIIKANQQPSVALSAGRDTFWFGLIEAATRSQLADTPHLYLYVDFPVPEIYQGYQDEQETPLALCLLLGAASAKEQTVACNLQGGGRTDSMTGSMAVPLAPHSLGWPSAYLFAKSLIARHGDACDVATTSAATERYEWHWQFSTLGDGATHG</sequence>
<evidence type="ECO:0000259" key="1">
    <source>
        <dbReference type="Pfam" id="PF13723"/>
    </source>
</evidence>
<feature type="domain" description="Beta-ketoacyl synthase-like N-terminal" evidence="1">
    <location>
        <begin position="48"/>
        <end position="275"/>
    </location>
</feature>
<name>A0A368L1S9_9BURK</name>
<proteinExistence type="predicted"/>
<evidence type="ECO:0000313" key="2">
    <source>
        <dbReference type="EMBL" id="RCS57509.1"/>
    </source>
</evidence>
<organism evidence="2 3">
    <name type="scientific">Parvibium lacunae</name>
    <dbReference type="NCBI Taxonomy" id="1888893"/>
    <lineage>
        <taxon>Bacteria</taxon>
        <taxon>Pseudomonadati</taxon>
        <taxon>Pseudomonadota</taxon>
        <taxon>Betaproteobacteria</taxon>
        <taxon>Burkholderiales</taxon>
        <taxon>Alcaligenaceae</taxon>
        <taxon>Parvibium</taxon>
    </lineage>
</organism>
<dbReference type="Proteomes" id="UP000252357">
    <property type="component" value="Unassembled WGS sequence"/>
</dbReference>
<accession>A0A368L1S9</accession>
<gene>
    <name evidence="2" type="ORF">DU000_08655</name>
</gene>
<dbReference type="Pfam" id="PF13723">
    <property type="entry name" value="Ketoacyl-synt_2"/>
    <property type="match status" value="1"/>
</dbReference>
<dbReference type="AlphaFoldDB" id="A0A368L1S9"/>
<dbReference type="EMBL" id="QPGB01000003">
    <property type="protein sequence ID" value="RCS57509.1"/>
    <property type="molecule type" value="Genomic_DNA"/>
</dbReference>
<protein>
    <recommendedName>
        <fullName evidence="1">Beta-ketoacyl synthase-like N-terminal domain-containing protein</fullName>
    </recommendedName>
</protein>
<evidence type="ECO:0000313" key="3">
    <source>
        <dbReference type="Proteomes" id="UP000252357"/>
    </source>
</evidence>